<dbReference type="AlphaFoldDB" id="A0AA38S262"/>
<evidence type="ECO:0000313" key="2">
    <source>
        <dbReference type="Proteomes" id="UP001174691"/>
    </source>
</evidence>
<keyword evidence="2" id="KW-1185">Reference proteome</keyword>
<gene>
    <name evidence="1" type="ORF">NKR19_g789</name>
</gene>
<reference evidence="1" key="1">
    <citation type="submission" date="2022-07" db="EMBL/GenBank/DDBJ databases">
        <title>Fungi with potential for degradation of polypropylene.</title>
        <authorList>
            <person name="Gostincar C."/>
        </authorList>
    </citation>
    <scope>NUCLEOTIDE SEQUENCE</scope>
    <source>
        <strain evidence="1">EXF-13287</strain>
    </source>
</reference>
<protein>
    <submittedName>
        <fullName evidence="1">Uncharacterized protein</fullName>
    </submittedName>
</protein>
<comment type="caution">
    <text evidence="1">The sequence shown here is derived from an EMBL/GenBank/DDBJ whole genome shotgun (WGS) entry which is preliminary data.</text>
</comment>
<organism evidence="1 2">
    <name type="scientific">Coniochaeta hoffmannii</name>
    <dbReference type="NCBI Taxonomy" id="91930"/>
    <lineage>
        <taxon>Eukaryota</taxon>
        <taxon>Fungi</taxon>
        <taxon>Dikarya</taxon>
        <taxon>Ascomycota</taxon>
        <taxon>Pezizomycotina</taxon>
        <taxon>Sordariomycetes</taxon>
        <taxon>Sordariomycetidae</taxon>
        <taxon>Coniochaetales</taxon>
        <taxon>Coniochaetaceae</taxon>
        <taxon>Coniochaeta</taxon>
    </lineage>
</organism>
<name>A0AA38S262_9PEZI</name>
<accession>A0AA38S262</accession>
<sequence>MDSHECHGAAQAQCCTPNIKTITKRQSSEDDMYEMYLKIFLGHPVCDTNPVCGHGDAGMANVIHNGDLVAFNTQQYMIALVTALFWGSPSSSTKSVWDRWVVPVTRFASLSYANLYDYLYPSTGDFTNPRDDAIFASVWEFDPNCPQFNPVSVVMTKGDPRLAGKDSEHPLTGTGLPGGPNVLSVINNIKQRMWQQIEGIVGGTRMQGY</sequence>
<proteinExistence type="predicted"/>
<evidence type="ECO:0000313" key="1">
    <source>
        <dbReference type="EMBL" id="KAJ9165068.1"/>
    </source>
</evidence>
<dbReference type="Proteomes" id="UP001174691">
    <property type="component" value="Unassembled WGS sequence"/>
</dbReference>
<dbReference type="EMBL" id="JANBVN010000007">
    <property type="protein sequence ID" value="KAJ9165068.1"/>
    <property type="molecule type" value="Genomic_DNA"/>
</dbReference>